<feature type="domain" description="Aldehyde dehydrogenase" evidence="5">
    <location>
        <begin position="1"/>
        <end position="211"/>
    </location>
</feature>
<keyword evidence="2" id="KW-0560">Oxidoreductase</keyword>
<proteinExistence type="inferred from homology"/>
<dbReference type="Gene3D" id="3.40.309.10">
    <property type="entry name" value="Aldehyde Dehydrogenase, Chain A, domain 2"/>
    <property type="match status" value="1"/>
</dbReference>
<accession>A0A9P6FNC3</accession>
<dbReference type="PANTHER" id="PTHR43570">
    <property type="entry name" value="ALDEHYDE DEHYDROGENASE"/>
    <property type="match status" value="1"/>
</dbReference>
<feature type="compositionally biased region" description="Low complexity" evidence="4">
    <location>
        <begin position="260"/>
        <end position="284"/>
    </location>
</feature>
<evidence type="ECO:0000256" key="4">
    <source>
        <dbReference type="SAM" id="MobiDB-lite"/>
    </source>
</evidence>
<dbReference type="PANTHER" id="PTHR43570:SF16">
    <property type="entry name" value="ALDEHYDE DEHYDROGENASE TYPE III, ISOFORM Q"/>
    <property type="match status" value="1"/>
</dbReference>
<dbReference type="InterPro" id="IPR016161">
    <property type="entry name" value="Ald_DH/histidinol_DH"/>
</dbReference>
<evidence type="ECO:0000256" key="1">
    <source>
        <dbReference type="ARBA" id="ARBA00009986"/>
    </source>
</evidence>
<dbReference type="GO" id="GO:0005737">
    <property type="term" value="C:cytoplasm"/>
    <property type="evidence" value="ECO:0007669"/>
    <property type="project" value="TreeGrafter"/>
</dbReference>
<name>A0A9P6FNC3_9FUNG</name>
<dbReference type="InterPro" id="IPR015590">
    <property type="entry name" value="Aldehyde_DH_dom"/>
</dbReference>
<dbReference type="SUPFAM" id="SSF53720">
    <property type="entry name" value="ALDH-like"/>
    <property type="match status" value="1"/>
</dbReference>
<dbReference type="FunFam" id="3.40.309.10:FF:000025">
    <property type="entry name" value="Aldehyde dehydrogenase"/>
    <property type="match status" value="1"/>
</dbReference>
<organism evidence="6 7">
    <name type="scientific">Lunasporangiospora selenospora</name>
    <dbReference type="NCBI Taxonomy" id="979761"/>
    <lineage>
        <taxon>Eukaryota</taxon>
        <taxon>Fungi</taxon>
        <taxon>Fungi incertae sedis</taxon>
        <taxon>Mucoromycota</taxon>
        <taxon>Mortierellomycotina</taxon>
        <taxon>Mortierellomycetes</taxon>
        <taxon>Mortierellales</taxon>
        <taxon>Mortierellaceae</taxon>
        <taxon>Lunasporangiospora</taxon>
    </lineage>
</organism>
<sequence>PAFISRDIDVAITARRLAFGKFFNCGQTCIAPDYLIVERGIEDKLIEAFKTSLQDFYGASIQKSASYGRIVNQSHFQRLKGLLDATKGKVVVGGVHDESDLFLSPTIVLGVDAEDKLMESEIFGPILPVMVVDRLSDGIQHVNAGDQPLALYVFSKSKKEIDLILDNTRSGGVVVNDALVQFIVSNLPFGGTGPSGIGNYHGKRSFDVFSHERSTLIKSMGMEKLNDLRYPPYSEKKTRWLDWFLFDKANFGNGHGSNGSGHSSPTSSSHHARASTSVAAVSPDSSDHKKSGKGSVRSENGTVSHAQLPLTTTLTNSTTVTAPPAATATATTTTSTTTSTITATSTSA</sequence>
<keyword evidence="3" id="KW-0520">NAD</keyword>
<dbReference type="EMBL" id="JAABOA010003689">
    <property type="protein sequence ID" value="KAF9578402.1"/>
    <property type="molecule type" value="Genomic_DNA"/>
</dbReference>
<comment type="similarity">
    <text evidence="1">Belongs to the aldehyde dehydrogenase family.</text>
</comment>
<dbReference type="GO" id="GO:0004029">
    <property type="term" value="F:aldehyde dehydrogenase (NAD+) activity"/>
    <property type="evidence" value="ECO:0007669"/>
    <property type="project" value="TreeGrafter"/>
</dbReference>
<keyword evidence="7" id="KW-1185">Reference proteome</keyword>
<evidence type="ECO:0000313" key="6">
    <source>
        <dbReference type="EMBL" id="KAF9578402.1"/>
    </source>
</evidence>
<evidence type="ECO:0000259" key="5">
    <source>
        <dbReference type="Pfam" id="PF00171"/>
    </source>
</evidence>
<dbReference type="AlphaFoldDB" id="A0A9P6FNC3"/>
<dbReference type="OrthoDB" id="440325at2759"/>
<gene>
    <name evidence="6" type="primary">ALDH3B2_3</name>
    <name evidence="6" type="ORF">BGW38_005803</name>
</gene>
<dbReference type="GO" id="GO:0006081">
    <property type="term" value="P:aldehyde metabolic process"/>
    <property type="evidence" value="ECO:0007669"/>
    <property type="project" value="InterPro"/>
</dbReference>
<feature type="compositionally biased region" description="Low complexity" evidence="4">
    <location>
        <begin position="308"/>
        <end position="348"/>
    </location>
</feature>
<protein>
    <submittedName>
        <fullName evidence="6">Aldehyde dehydrogenase</fullName>
    </submittedName>
</protein>
<evidence type="ECO:0000313" key="7">
    <source>
        <dbReference type="Proteomes" id="UP000780801"/>
    </source>
</evidence>
<dbReference type="InterPro" id="IPR012394">
    <property type="entry name" value="Aldehyde_DH_NAD(P)"/>
</dbReference>
<reference evidence="6" key="1">
    <citation type="journal article" date="2020" name="Fungal Divers.">
        <title>Resolving the Mortierellaceae phylogeny through synthesis of multi-gene phylogenetics and phylogenomics.</title>
        <authorList>
            <person name="Vandepol N."/>
            <person name="Liber J."/>
            <person name="Desiro A."/>
            <person name="Na H."/>
            <person name="Kennedy M."/>
            <person name="Barry K."/>
            <person name="Grigoriev I.V."/>
            <person name="Miller A.N."/>
            <person name="O'Donnell K."/>
            <person name="Stajich J.E."/>
            <person name="Bonito G."/>
        </authorList>
    </citation>
    <scope>NUCLEOTIDE SEQUENCE</scope>
    <source>
        <strain evidence="6">KOD1015</strain>
    </source>
</reference>
<evidence type="ECO:0000256" key="2">
    <source>
        <dbReference type="ARBA" id="ARBA00023002"/>
    </source>
</evidence>
<dbReference type="InterPro" id="IPR016162">
    <property type="entry name" value="Ald_DH_N"/>
</dbReference>
<dbReference type="PROSITE" id="PS00070">
    <property type="entry name" value="ALDEHYDE_DEHYDR_CYS"/>
    <property type="match status" value="1"/>
</dbReference>
<dbReference type="Gene3D" id="3.40.605.10">
    <property type="entry name" value="Aldehyde Dehydrogenase, Chain A, domain 1"/>
    <property type="match status" value="1"/>
</dbReference>
<dbReference type="InterPro" id="IPR016160">
    <property type="entry name" value="Ald_DH_CS_CYS"/>
</dbReference>
<feature type="non-terminal residue" evidence="6">
    <location>
        <position position="348"/>
    </location>
</feature>
<comment type="caution">
    <text evidence="6">The sequence shown here is derived from an EMBL/GenBank/DDBJ whole genome shotgun (WGS) entry which is preliminary data.</text>
</comment>
<evidence type="ECO:0000256" key="3">
    <source>
        <dbReference type="ARBA" id="ARBA00023027"/>
    </source>
</evidence>
<dbReference type="InterPro" id="IPR016163">
    <property type="entry name" value="Ald_DH_C"/>
</dbReference>
<dbReference type="Proteomes" id="UP000780801">
    <property type="component" value="Unassembled WGS sequence"/>
</dbReference>
<dbReference type="Pfam" id="PF00171">
    <property type="entry name" value="Aldedh"/>
    <property type="match status" value="1"/>
</dbReference>
<feature type="region of interest" description="Disordered" evidence="4">
    <location>
        <begin position="256"/>
        <end position="348"/>
    </location>
</feature>